<dbReference type="AlphaFoldDB" id="A0A0P0I4M3"/>
<evidence type="ECO:0000256" key="9">
    <source>
        <dbReference type="ARBA" id="ARBA00022989"/>
    </source>
</evidence>
<dbReference type="NCBIfam" id="TIGR01131">
    <property type="entry name" value="ATP_synt_6_or_A"/>
    <property type="match status" value="1"/>
</dbReference>
<dbReference type="Gene3D" id="1.20.120.220">
    <property type="entry name" value="ATP synthase, F0 complex, subunit A"/>
    <property type="match status" value="1"/>
</dbReference>
<evidence type="ECO:0000256" key="13">
    <source>
        <dbReference type="RuleBase" id="RU004450"/>
    </source>
</evidence>
<evidence type="ECO:0000256" key="2">
    <source>
        <dbReference type="ARBA" id="ARBA00004141"/>
    </source>
</evidence>
<protein>
    <recommendedName>
        <fullName evidence="13">ATP synthase subunit a</fullName>
    </recommendedName>
</protein>
<evidence type="ECO:0000256" key="7">
    <source>
        <dbReference type="ARBA" id="ARBA00022692"/>
    </source>
</evidence>
<keyword evidence="11 14" id="KW-0472">Membrane</keyword>
<dbReference type="InterPro" id="IPR023011">
    <property type="entry name" value="ATP_synth_F0_asu_AS"/>
</dbReference>
<evidence type="ECO:0000256" key="3">
    <source>
        <dbReference type="ARBA" id="ARBA00006810"/>
    </source>
</evidence>
<dbReference type="Pfam" id="PF00119">
    <property type="entry name" value="ATP-synt_A"/>
    <property type="match status" value="1"/>
</dbReference>
<evidence type="ECO:0000256" key="5">
    <source>
        <dbReference type="ARBA" id="ARBA00022448"/>
    </source>
</evidence>
<reference evidence="15" key="1">
    <citation type="submission" date="2015-07" db="EMBL/GenBank/DDBJ databases">
        <title>Sequencing and characterization of the Megachile strupigera (Hymenoptera: Megachilidae) mitochondrial genome.</title>
        <authorList>
            <person name="Su T."/>
        </authorList>
    </citation>
    <scope>NUCLEOTIDE SEQUENCE</scope>
</reference>
<dbReference type="SUPFAM" id="SSF81336">
    <property type="entry name" value="F1F0 ATP synthase subunit A"/>
    <property type="match status" value="1"/>
</dbReference>
<dbReference type="GO" id="GO:0046933">
    <property type="term" value="F:proton-transporting ATP synthase activity, rotational mechanism"/>
    <property type="evidence" value="ECO:0007669"/>
    <property type="project" value="TreeGrafter"/>
</dbReference>
<dbReference type="EMBL" id="KT346366">
    <property type="protein sequence ID" value="ALJ93770.1"/>
    <property type="molecule type" value="Genomic_DNA"/>
</dbReference>
<dbReference type="GO" id="GO:0045259">
    <property type="term" value="C:proton-transporting ATP synthase complex"/>
    <property type="evidence" value="ECO:0007669"/>
    <property type="project" value="UniProtKB-KW"/>
</dbReference>
<keyword evidence="15" id="KW-0496">Mitochondrion</keyword>
<comment type="function">
    <text evidence="1">Mitochondrial membrane ATP synthase (F(1)F(0) ATP synthase or Complex V) produces ATP from ADP in the presence of a proton gradient across the membrane which is generated by electron transport complexes of the respiratory chain. F-type ATPases consist of two structural domains, F(1) - containing the extramembraneous catalytic core and F(0) - containing the membrane proton channel, linked together by a central stalk and a peripheral stalk. During catalysis, ATP synthesis in the catalytic domain of F(1) is coupled via a rotary mechanism of the central stalk subunits to proton translocation. Key component of the proton channel; it may play a direct role in the translocation of protons across the membrane.</text>
</comment>
<feature type="transmembrane region" description="Helical" evidence="14">
    <location>
        <begin position="170"/>
        <end position="195"/>
    </location>
</feature>
<dbReference type="PRINTS" id="PR00123">
    <property type="entry name" value="ATPASEA"/>
</dbReference>
<comment type="subunit">
    <text evidence="4">F-type ATPases have 2 components, CF(1) - the catalytic core - and CF(0) - the membrane proton channel. CF(1) has five subunits: alpha(3), beta(3), gamma(1), delta(1), epsilon(1). CF(0) has three main subunits: a, b and c.</text>
</comment>
<evidence type="ECO:0000313" key="15">
    <source>
        <dbReference type="EMBL" id="ALJ93770.1"/>
    </source>
</evidence>
<feature type="transmembrane region" description="Helical" evidence="14">
    <location>
        <begin position="70"/>
        <end position="93"/>
    </location>
</feature>
<name>A0A0P0I4M3_9HYME</name>
<dbReference type="GO" id="GO:0005743">
    <property type="term" value="C:mitochondrial inner membrane"/>
    <property type="evidence" value="ECO:0007669"/>
    <property type="project" value="UniProtKB-SubCell"/>
</dbReference>
<dbReference type="PANTHER" id="PTHR11410">
    <property type="entry name" value="ATP SYNTHASE SUBUNIT A"/>
    <property type="match status" value="1"/>
</dbReference>
<proteinExistence type="inferred from homology"/>
<feature type="transmembrane region" description="Helical" evidence="14">
    <location>
        <begin position="46"/>
        <end position="64"/>
    </location>
</feature>
<evidence type="ECO:0000256" key="8">
    <source>
        <dbReference type="ARBA" id="ARBA00022781"/>
    </source>
</evidence>
<comment type="subcellular location">
    <subcellularLocation>
        <location evidence="2">Membrane</location>
        <topology evidence="2">Multi-pass membrane protein</topology>
    </subcellularLocation>
    <subcellularLocation>
        <location evidence="13">Mitochondrion inner membrane</location>
        <topology evidence="13">Multi-pass membrane protein</topology>
    </subcellularLocation>
</comment>
<accession>A0A0P0I4M3</accession>
<organism evidence="15">
    <name type="scientific">Megachile strupigera</name>
    <dbReference type="NCBI Taxonomy" id="1735309"/>
    <lineage>
        <taxon>Eukaryota</taxon>
        <taxon>Metazoa</taxon>
        <taxon>Ecdysozoa</taxon>
        <taxon>Arthropoda</taxon>
        <taxon>Hexapoda</taxon>
        <taxon>Insecta</taxon>
        <taxon>Pterygota</taxon>
        <taxon>Neoptera</taxon>
        <taxon>Endopterygota</taxon>
        <taxon>Hymenoptera</taxon>
        <taxon>Apocrita</taxon>
        <taxon>Aculeata</taxon>
        <taxon>Apoidea</taxon>
        <taxon>Anthophila</taxon>
        <taxon>Megachilidae</taxon>
        <taxon>Megachilinae</taxon>
        <taxon>Megachile</taxon>
    </lineage>
</organism>
<dbReference type="PROSITE" id="PS00449">
    <property type="entry name" value="ATPASE_A"/>
    <property type="match status" value="1"/>
</dbReference>
<keyword evidence="5" id="KW-0813">Transport</keyword>
<keyword evidence="10" id="KW-0406">Ion transport</keyword>
<evidence type="ECO:0000256" key="14">
    <source>
        <dbReference type="SAM" id="Phobius"/>
    </source>
</evidence>
<evidence type="ECO:0000256" key="12">
    <source>
        <dbReference type="ARBA" id="ARBA00023310"/>
    </source>
</evidence>
<comment type="similarity">
    <text evidence="3">Belongs to the ATPase A chain family.</text>
</comment>
<evidence type="ECO:0000256" key="10">
    <source>
        <dbReference type="ARBA" id="ARBA00023065"/>
    </source>
</evidence>
<keyword evidence="12" id="KW-0066">ATP synthesis</keyword>
<keyword evidence="8" id="KW-0375">Hydrogen ion transport</keyword>
<dbReference type="InterPro" id="IPR000568">
    <property type="entry name" value="ATP_synth_F0_asu"/>
</dbReference>
<geneLocation type="mitochondrion" evidence="15"/>
<evidence type="ECO:0000256" key="1">
    <source>
        <dbReference type="ARBA" id="ARBA00002070"/>
    </source>
</evidence>
<keyword evidence="7 14" id="KW-0812">Transmembrane</keyword>
<evidence type="ECO:0000256" key="4">
    <source>
        <dbReference type="ARBA" id="ARBA00011648"/>
    </source>
</evidence>
<evidence type="ECO:0000256" key="6">
    <source>
        <dbReference type="ARBA" id="ARBA00022547"/>
    </source>
</evidence>
<sequence>MKLMNLFEIFDPSNSMMMSLNWLSMFIIMMILPYMYWIIPNRSMMMMYMFINFIFYEFKLLISIKYKINIIIFFNLMILILTMNFIGLFPYIFTSTSQMSMNLSMALTLWMSFFLFSIWNKPLNTLAHFVPYNTPIQLMNFMSLIEFISSMIRPWTLSIRLSANMIAGHLLLSLLGNFIMNYFNILPLTIISIFIQNMLMILEISVAIIQSYVFSILSLLYFIEMK</sequence>
<feature type="transmembrane region" description="Helical" evidence="14">
    <location>
        <begin position="201"/>
        <end position="223"/>
    </location>
</feature>
<dbReference type="PANTHER" id="PTHR11410:SF0">
    <property type="entry name" value="ATP SYNTHASE SUBUNIT A"/>
    <property type="match status" value="1"/>
</dbReference>
<feature type="transmembrane region" description="Helical" evidence="14">
    <location>
        <begin position="20"/>
        <end position="39"/>
    </location>
</feature>
<keyword evidence="9 14" id="KW-1133">Transmembrane helix</keyword>
<dbReference type="CDD" id="cd00310">
    <property type="entry name" value="ATP-synt_Fo_a_6"/>
    <property type="match status" value="1"/>
</dbReference>
<feature type="transmembrane region" description="Helical" evidence="14">
    <location>
        <begin position="100"/>
        <end position="119"/>
    </location>
</feature>
<dbReference type="InterPro" id="IPR045083">
    <property type="entry name" value="ATP_synth_F0_asu_bact/mt"/>
</dbReference>
<dbReference type="InterPro" id="IPR035908">
    <property type="entry name" value="F0_ATP_A_sf"/>
</dbReference>
<gene>
    <name evidence="15" type="primary">ATP6</name>
</gene>
<keyword evidence="6" id="KW-0138">CF(0)</keyword>
<evidence type="ECO:0000256" key="11">
    <source>
        <dbReference type="ARBA" id="ARBA00023136"/>
    </source>
</evidence>